<dbReference type="SUPFAM" id="SSF53850">
    <property type="entry name" value="Periplasmic binding protein-like II"/>
    <property type="match status" value="1"/>
</dbReference>
<dbReference type="Gene3D" id="1.10.10.10">
    <property type="entry name" value="Winged helix-like DNA-binding domain superfamily/Winged helix DNA-binding domain"/>
    <property type="match status" value="1"/>
</dbReference>
<comment type="caution">
    <text evidence="6">The sequence shown here is derived from an EMBL/GenBank/DDBJ whole genome shotgun (WGS) entry which is preliminary data.</text>
</comment>
<sequence length="304" mass="32786">MIDVDMRQLQAFLVVAQELNITRASARLHITQQTLSTQIQQLERAIGVTLLVRTSRGVLLTPAGDELERGGGAVVSELGDLTERVRAAHRGRLGRLRLACCPYATALFATEVADAMEAAVPGLEVELTSVPTPPDELALLLSGEADAAFMWLPVGDSRLNHASVRSDPRVVALPPGHRLAERDSVTLADLADEPVVRPDIFLSEENLRHWLAEPRPDGSPALRGPAVGKVEDCLMAVARGKGVWLAPEPLSRWVPVTNVRWLPVSDAAPSELALVWTARASQRLVATMIAEVRKVTGRSGDQPG</sequence>
<dbReference type="InterPro" id="IPR005119">
    <property type="entry name" value="LysR_subst-bd"/>
</dbReference>
<comment type="similarity">
    <text evidence="1">Belongs to the LysR transcriptional regulatory family.</text>
</comment>
<dbReference type="PRINTS" id="PR00039">
    <property type="entry name" value="HTHLYSR"/>
</dbReference>
<keyword evidence="3 6" id="KW-0238">DNA-binding</keyword>
<dbReference type="RefSeq" id="WP_306858181.1">
    <property type="nucleotide sequence ID" value="NZ_JAUSRB010000001.1"/>
</dbReference>
<reference evidence="6 7" key="1">
    <citation type="submission" date="2023-07" db="EMBL/GenBank/DDBJ databases">
        <title>Sequencing the genomes of 1000 actinobacteria strains.</title>
        <authorList>
            <person name="Klenk H.-P."/>
        </authorList>
    </citation>
    <scope>NUCLEOTIDE SEQUENCE [LARGE SCALE GENOMIC DNA]</scope>
    <source>
        <strain evidence="6 7">DSM 44109</strain>
    </source>
</reference>
<protein>
    <submittedName>
        <fullName evidence="6">DNA-binding transcriptional LysR family regulator</fullName>
    </submittedName>
</protein>
<feature type="domain" description="HTH lysR-type" evidence="5">
    <location>
        <begin position="4"/>
        <end position="61"/>
    </location>
</feature>
<dbReference type="SUPFAM" id="SSF46785">
    <property type="entry name" value="Winged helix' DNA-binding domain"/>
    <property type="match status" value="1"/>
</dbReference>
<name>A0ABT9QYX9_9ACTN</name>
<organism evidence="6 7">
    <name type="scientific">Streptosporangium brasiliense</name>
    <dbReference type="NCBI Taxonomy" id="47480"/>
    <lineage>
        <taxon>Bacteria</taxon>
        <taxon>Bacillati</taxon>
        <taxon>Actinomycetota</taxon>
        <taxon>Actinomycetes</taxon>
        <taxon>Streptosporangiales</taxon>
        <taxon>Streptosporangiaceae</taxon>
        <taxon>Streptosporangium</taxon>
    </lineage>
</organism>
<dbReference type="Pfam" id="PF03466">
    <property type="entry name" value="LysR_substrate"/>
    <property type="match status" value="1"/>
</dbReference>
<keyword evidence="2" id="KW-0805">Transcription regulation</keyword>
<evidence type="ECO:0000256" key="1">
    <source>
        <dbReference type="ARBA" id="ARBA00009437"/>
    </source>
</evidence>
<dbReference type="InterPro" id="IPR000847">
    <property type="entry name" value="LysR_HTH_N"/>
</dbReference>
<accession>A0ABT9QYX9</accession>
<evidence type="ECO:0000256" key="2">
    <source>
        <dbReference type="ARBA" id="ARBA00023015"/>
    </source>
</evidence>
<dbReference type="PANTHER" id="PTHR30346:SF0">
    <property type="entry name" value="HCA OPERON TRANSCRIPTIONAL ACTIVATOR HCAR"/>
    <property type="match status" value="1"/>
</dbReference>
<evidence type="ECO:0000313" key="6">
    <source>
        <dbReference type="EMBL" id="MDP9862178.1"/>
    </source>
</evidence>
<evidence type="ECO:0000256" key="3">
    <source>
        <dbReference type="ARBA" id="ARBA00023125"/>
    </source>
</evidence>
<dbReference type="EMBL" id="JAUSRB010000001">
    <property type="protein sequence ID" value="MDP9862178.1"/>
    <property type="molecule type" value="Genomic_DNA"/>
</dbReference>
<dbReference type="Proteomes" id="UP001230426">
    <property type="component" value="Unassembled WGS sequence"/>
</dbReference>
<dbReference type="Pfam" id="PF00126">
    <property type="entry name" value="HTH_1"/>
    <property type="match status" value="1"/>
</dbReference>
<dbReference type="PANTHER" id="PTHR30346">
    <property type="entry name" value="TRANSCRIPTIONAL DUAL REGULATOR HCAR-RELATED"/>
    <property type="match status" value="1"/>
</dbReference>
<dbReference type="GO" id="GO:0003677">
    <property type="term" value="F:DNA binding"/>
    <property type="evidence" value="ECO:0007669"/>
    <property type="project" value="UniProtKB-KW"/>
</dbReference>
<evidence type="ECO:0000313" key="7">
    <source>
        <dbReference type="Proteomes" id="UP001230426"/>
    </source>
</evidence>
<keyword evidence="7" id="KW-1185">Reference proteome</keyword>
<dbReference type="Gene3D" id="3.40.190.10">
    <property type="entry name" value="Periplasmic binding protein-like II"/>
    <property type="match status" value="2"/>
</dbReference>
<keyword evidence="4" id="KW-0804">Transcription</keyword>
<dbReference type="CDD" id="cd08414">
    <property type="entry name" value="PBP2_LTTR_aromatics_like"/>
    <property type="match status" value="1"/>
</dbReference>
<evidence type="ECO:0000256" key="4">
    <source>
        <dbReference type="ARBA" id="ARBA00023163"/>
    </source>
</evidence>
<gene>
    <name evidence="6" type="ORF">J2S55_001437</name>
</gene>
<dbReference type="PROSITE" id="PS50931">
    <property type="entry name" value="HTH_LYSR"/>
    <property type="match status" value="1"/>
</dbReference>
<dbReference type="InterPro" id="IPR036388">
    <property type="entry name" value="WH-like_DNA-bd_sf"/>
</dbReference>
<dbReference type="InterPro" id="IPR036390">
    <property type="entry name" value="WH_DNA-bd_sf"/>
</dbReference>
<proteinExistence type="inferred from homology"/>
<evidence type="ECO:0000259" key="5">
    <source>
        <dbReference type="PROSITE" id="PS50931"/>
    </source>
</evidence>